<comment type="caution">
    <text evidence="1">The sequence shown here is derived from an EMBL/GenBank/DDBJ whole genome shotgun (WGS) entry which is preliminary data.</text>
</comment>
<evidence type="ECO:0000313" key="1">
    <source>
        <dbReference type="EMBL" id="OWY97818.1"/>
    </source>
</evidence>
<dbReference type="Proteomes" id="UP000198211">
    <property type="component" value="Unassembled WGS sequence"/>
</dbReference>
<proteinExistence type="predicted"/>
<name>A0A225UYE5_9STRA</name>
<organism evidence="1 2">
    <name type="scientific">Phytophthora megakarya</name>
    <dbReference type="NCBI Taxonomy" id="4795"/>
    <lineage>
        <taxon>Eukaryota</taxon>
        <taxon>Sar</taxon>
        <taxon>Stramenopiles</taxon>
        <taxon>Oomycota</taxon>
        <taxon>Peronosporomycetes</taxon>
        <taxon>Peronosporales</taxon>
        <taxon>Peronosporaceae</taxon>
        <taxon>Phytophthora</taxon>
    </lineage>
</organism>
<evidence type="ECO:0000313" key="2">
    <source>
        <dbReference type="Proteomes" id="UP000198211"/>
    </source>
</evidence>
<dbReference type="EMBL" id="NBNE01010035">
    <property type="protein sequence ID" value="OWY97818.1"/>
    <property type="molecule type" value="Genomic_DNA"/>
</dbReference>
<accession>A0A225UYE5</accession>
<keyword evidence="2" id="KW-1185">Reference proteome</keyword>
<sequence>MKFQTAMESCDEVMKDAAKMQTELMEKFFNENSTRHWQYWAITSNCSTQRIPKKIYNYGTY</sequence>
<gene>
    <name evidence="1" type="ORF">PHMEG_00031558</name>
</gene>
<protein>
    <submittedName>
        <fullName evidence="1">Uncharacterized protein</fullName>
    </submittedName>
</protein>
<dbReference type="AlphaFoldDB" id="A0A225UYE5"/>
<reference evidence="2" key="1">
    <citation type="submission" date="2017-03" db="EMBL/GenBank/DDBJ databases">
        <title>Phytopthora megakarya and P. palmivora, two closely related causual agents of cacao black pod achieved similar genome size and gene model numbers by different mechanisms.</title>
        <authorList>
            <person name="Ali S."/>
            <person name="Shao J."/>
            <person name="Larry D.J."/>
            <person name="Kronmiller B."/>
            <person name="Shen D."/>
            <person name="Strem M.D."/>
            <person name="Melnick R.L."/>
            <person name="Guiltinan M.J."/>
            <person name="Tyler B.M."/>
            <person name="Meinhardt L.W."/>
            <person name="Bailey B.A."/>
        </authorList>
    </citation>
    <scope>NUCLEOTIDE SEQUENCE [LARGE SCALE GENOMIC DNA]</scope>
    <source>
        <strain evidence="2">zdho120</strain>
    </source>
</reference>